<evidence type="ECO:0000256" key="1">
    <source>
        <dbReference type="SAM" id="MobiDB-lite"/>
    </source>
</evidence>
<dbReference type="EMBL" id="JPKZ01002783">
    <property type="protein sequence ID" value="KHN75084.1"/>
    <property type="molecule type" value="Genomic_DNA"/>
</dbReference>
<organism evidence="2 3">
    <name type="scientific">Toxocara canis</name>
    <name type="common">Canine roundworm</name>
    <dbReference type="NCBI Taxonomy" id="6265"/>
    <lineage>
        <taxon>Eukaryota</taxon>
        <taxon>Metazoa</taxon>
        <taxon>Ecdysozoa</taxon>
        <taxon>Nematoda</taxon>
        <taxon>Chromadorea</taxon>
        <taxon>Rhabditida</taxon>
        <taxon>Spirurina</taxon>
        <taxon>Ascaridomorpha</taxon>
        <taxon>Ascaridoidea</taxon>
        <taxon>Toxocaridae</taxon>
        <taxon>Toxocara</taxon>
    </lineage>
</organism>
<dbReference type="AlphaFoldDB" id="A0A0B2V0T7"/>
<sequence>MGRDEAEATLTLILLKVQKDAQEVLLASIKAHKGDMILPPRRQARGFLSAKKIRGRICTRSQRSRKTTRHAQKSVLLCVLEETKVKPPPPSRGQTGVCRVKEEEDSTHETKKQ</sequence>
<keyword evidence="3" id="KW-1185">Reference proteome</keyword>
<gene>
    <name evidence="2" type="ORF">Tcan_16258</name>
</gene>
<feature type="compositionally biased region" description="Basic and acidic residues" evidence="1">
    <location>
        <begin position="99"/>
        <end position="113"/>
    </location>
</feature>
<name>A0A0B2V0T7_TOXCA</name>
<reference evidence="2 3" key="1">
    <citation type="submission" date="2014-11" db="EMBL/GenBank/DDBJ databases">
        <title>Genetic blueprint of the zoonotic pathogen Toxocara canis.</title>
        <authorList>
            <person name="Zhu X.-Q."/>
            <person name="Korhonen P.K."/>
            <person name="Cai H."/>
            <person name="Young N.D."/>
            <person name="Nejsum P."/>
            <person name="von Samson-Himmelstjerna G."/>
            <person name="Boag P.R."/>
            <person name="Tan P."/>
            <person name="Li Q."/>
            <person name="Min J."/>
            <person name="Yang Y."/>
            <person name="Wang X."/>
            <person name="Fang X."/>
            <person name="Hall R.S."/>
            <person name="Hofmann A."/>
            <person name="Sternberg P.W."/>
            <person name="Jex A.R."/>
            <person name="Gasser R.B."/>
        </authorList>
    </citation>
    <scope>NUCLEOTIDE SEQUENCE [LARGE SCALE GENOMIC DNA]</scope>
    <source>
        <strain evidence="2">PN_DK_2014</strain>
    </source>
</reference>
<dbReference type="Proteomes" id="UP000031036">
    <property type="component" value="Unassembled WGS sequence"/>
</dbReference>
<comment type="caution">
    <text evidence="2">The sequence shown here is derived from an EMBL/GenBank/DDBJ whole genome shotgun (WGS) entry which is preliminary data.</text>
</comment>
<protein>
    <submittedName>
        <fullName evidence="2">Uncharacterized protein</fullName>
    </submittedName>
</protein>
<proteinExistence type="predicted"/>
<evidence type="ECO:0000313" key="3">
    <source>
        <dbReference type="Proteomes" id="UP000031036"/>
    </source>
</evidence>
<feature type="region of interest" description="Disordered" evidence="1">
    <location>
        <begin position="81"/>
        <end position="113"/>
    </location>
</feature>
<accession>A0A0B2V0T7</accession>
<evidence type="ECO:0000313" key="2">
    <source>
        <dbReference type="EMBL" id="KHN75084.1"/>
    </source>
</evidence>